<feature type="domain" description="Serine-threonine/tyrosine-protein kinase catalytic" evidence="1">
    <location>
        <begin position="25"/>
        <end position="122"/>
    </location>
</feature>
<dbReference type="Pfam" id="PF07714">
    <property type="entry name" value="PK_Tyr_Ser-Thr"/>
    <property type="match status" value="1"/>
</dbReference>
<proteinExistence type="predicted"/>
<accession>A0A067KF44</accession>
<name>A0A067KF44_JATCU</name>
<dbReference type="Proteomes" id="UP000027138">
    <property type="component" value="Unassembled WGS sequence"/>
</dbReference>
<dbReference type="PANTHER" id="PTHR27006">
    <property type="entry name" value="PROMASTIGOTE SURFACE ANTIGEN PROTEIN PSA"/>
    <property type="match status" value="1"/>
</dbReference>
<evidence type="ECO:0000313" key="3">
    <source>
        <dbReference type="Proteomes" id="UP000027138"/>
    </source>
</evidence>
<dbReference type="GO" id="GO:0004672">
    <property type="term" value="F:protein kinase activity"/>
    <property type="evidence" value="ECO:0007669"/>
    <property type="project" value="InterPro"/>
</dbReference>
<dbReference type="OrthoDB" id="1914767at2759"/>
<reference evidence="2 3" key="1">
    <citation type="journal article" date="2014" name="PLoS ONE">
        <title>Global Analysis of Gene Expression Profiles in Physic Nut (Jatropha curcas L.) Seedlings Exposed to Salt Stress.</title>
        <authorList>
            <person name="Zhang L."/>
            <person name="Zhang C."/>
            <person name="Wu P."/>
            <person name="Chen Y."/>
            <person name="Li M."/>
            <person name="Jiang H."/>
            <person name="Wu G."/>
        </authorList>
    </citation>
    <scope>NUCLEOTIDE SEQUENCE [LARGE SCALE GENOMIC DNA]</scope>
    <source>
        <strain evidence="3">cv. GZQX0401</strain>
        <tissue evidence="2">Young leaves</tissue>
    </source>
</reference>
<gene>
    <name evidence="2" type="ORF">JCGZ_09134</name>
</gene>
<dbReference type="EMBL" id="KK914502">
    <property type="protein sequence ID" value="KDP34846.1"/>
    <property type="molecule type" value="Genomic_DNA"/>
</dbReference>
<dbReference type="InterPro" id="IPR001245">
    <property type="entry name" value="Ser-Thr/Tyr_kinase_cat_dom"/>
</dbReference>
<dbReference type="AlphaFoldDB" id="A0A067KF44"/>
<organism evidence="2 3">
    <name type="scientific">Jatropha curcas</name>
    <name type="common">Barbados nut</name>
    <dbReference type="NCBI Taxonomy" id="180498"/>
    <lineage>
        <taxon>Eukaryota</taxon>
        <taxon>Viridiplantae</taxon>
        <taxon>Streptophyta</taxon>
        <taxon>Embryophyta</taxon>
        <taxon>Tracheophyta</taxon>
        <taxon>Spermatophyta</taxon>
        <taxon>Magnoliopsida</taxon>
        <taxon>eudicotyledons</taxon>
        <taxon>Gunneridae</taxon>
        <taxon>Pentapetalae</taxon>
        <taxon>rosids</taxon>
        <taxon>fabids</taxon>
        <taxon>Malpighiales</taxon>
        <taxon>Euphorbiaceae</taxon>
        <taxon>Crotonoideae</taxon>
        <taxon>Jatropheae</taxon>
        <taxon>Jatropha</taxon>
    </lineage>
</organism>
<sequence>MLNAATNRFSRKNLVVKSEGIDIYKGKPRNGTEVRVEIYKGNSSREDRQRFVKECKVLAQLYHKNLVQVFGWCNDRKMRAIVAEWTEGENVEMWLLGSVPPWKERLKVLMGVVEGMSYLQEQWPQVGRPEQDFERGHAGFIEYIRMNYPGNWRNLIDARMKLSENMVDQAKHGIGLGLICTDQSNSKYPSLNQIFNMLTTVYNSCPVKASENRSRTHGDGDRT</sequence>
<dbReference type="PANTHER" id="PTHR27006:SF606">
    <property type="entry name" value="INTERLEUKIN-1 RECEPTOR-ASSOCIATED KINASE 4"/>
    <property type="match status" value="1"/>
</dbReference>
<protein>
    <recommendedName>
        <fullName evidence="1">Serine-threonine/tyrosine-protein kinase catalytic domain-containing protein</fullName>
    </recommendedName>
</protein>
<evidence type="ECO:0000259" key="1">
    <source>
        <dbReference type="Pfam" id="PF07714"/>
    </source>
</evidence>
<keyword evidence="3" id="KW-1185">Reference proteome</keyword>
<dbReference type="Gene3D" id="1.10.510.10">
    <property type="entry name" value="Transferase(Phosphotransferase) domain 1"/>
    <property type="match status" value="1"/>
</dbReference>
<evidence type="ECO:0000313" key="2">
    <source>
        <dbReference type="EMBL" id="KDP34846.1"/>
    </source>
</evidence>
<dbReference type="SUPFAM" id="SSF56112">
    <property type="entry name" value="Protein kinase-like (PK-like)"/>
    <property type="match status" value="1"/>
</dbReference>
<dbReference type="InterPro" id="IPR011009">
    <property type="entry name" value="Kinase-like_dom_sf"/>
</dbReference>